<evidence type="ECO:0000256" key="2">
    <source>
        <dbReference type="ARBA" id="ARBA00023136"/>
    </source>
</evidence>
<dbReference type="InterPro" id="IPR011659">
    <property type="entry name" value="WD40"/>
</dbReference>
<evidence type="ECO:0000256" key="5">
    <source>
        <dbReference type="PROSITE-ProRule" id="PRU00473"/>
    </source>
</evidence>
<evidence type="ECO:0000256" key="3">
    <source>
        <dbReference type="ARBA" id="ARBA00023237"/>
    </source>
</evidence>
<evidence type="ECO:0000313" key="8">
    <source>
        <dbReference type="EMBL" id="MFC3812941.1"/>
    </source>
</evidence>
<dbReference type="Gene3D" id="1.25.40.10">
    <property type="entry name" value="Tetratricopeptide repeat domain"/>
    <property type="match status" value="1"/>
</dbReference>
<feature type="compositionally biased region" description="Polar residues" evidence="6">
    <location>
        <begin position="253"/>
        <end position="262"/>
    </location>
</feature>
<dbReference type="RefSeq" id="WP_379839847.1">
    <property type="nucleotide sequence ID" value="NZ_JBHRYQ010000001.1"/>
</dbReference>
<dbReference type="Proteomes" id="UP001595616">
    <property type="component" value="Unassembled WGS sequence"/>
</dbReference>
<dbReference type="PROSITE" id="PS50005">
    <property type="entry name" value="TPR"/>
    <property type="match status" value="1"/>
</dbReference>
<dbReference type="InterPro" id="IPR036737">
    <property type="entry name" value="OmpA-like_sf"/>
</dbReference>
<evidence type="ECO:0000256" key="1">
    <source>
        <dbReference type="ARBA" id="ARBA00004442"/>
    </source>
</evidence>
<dbReference type="InterPro" id="IPR006665">
    <property type="entry name" value="OmpA-like"/>
</dbReference>
<dbReference type="PANTHER" id="PTHR30329:SF21">
    <property type="entry name" value="LIPOPROTEIN YIAD-RELATED"/>
    <property type="match status" value="1"/>
</dbReference>
<evidence type="ECO:0000256" key="6">
    <source>
        <dbReference type="SAM" id="MobiDB-lite"/>
    </source>
</evidence>
<proteinExistence type="predicted"/>
<feature type="region of interest" description="Disordered" evidence="6">
    <location>
        <begin position="219"/>
        <end position="262"/>
    </location>
</feature>
<gene>
    <name evidence="8" type="ORF">ACFOOI_19920</name>
</gene>
<dbReference type="EMBL" id="JBHRYQ010000001">
    <property type="protein sequence ID" value="MFC3812941.1"/>
    <property type="molecule type" value="Genomic_DNA"/>
</dbReference>
<keyword evidence="2 5" id="KW-0472">Membrane</keyword>
<dbReference type="CDD" id="cd07185">
    <property type="entry name" value="OmpA_C-like"/>
    <property type="match status" value="1"/>
</dbReference>
<comment type="subcellular location">
    <subcellularLocation>
        <location evidence="1">Cell outer membrane</location>
    </subcellularLocation>
</comment>
<evidence type="ECO:0000313" key="9">
    <source>
        <dbReference type="Proteomes" id="UP001595616"/>
    </source>
</evidence>
<dbReference type="InterPro" id="IPR006664">
    <property type="entry name" value="OMP_bac"/>
</dbReference>
<dbReference type="InterPro" id="IPR050330">
    <property type="entry name" value="Bact_OuterMem_StrucFunc"/>
</dbReference>
<feature type="domain" description="OmpA-like" evidence="7">
    <location>
        <begin position="717"/>
        <end position="839"/>
    </location>
</feature>
<organism evidence="8 9">
    <name type="scientific">Lacihabitans lacunae</name>
    <dbReference type="NCBI Taxonomy" id="1028214"/>
    <lineage>
        <taxon>Bacteria</taxon>
        <taxon>Pseudomonadati</taxon>
        <taxon>Bacteroidota</taxon>
        <taxon>Cytophagia</taxon>
        <taxon>Cytophagales</taxon>
        <taxon>Leadbetterellaceae</taxon>
        <taxon>Lacihabitans</taxon>
    </lineage>
</organism>
<dbReference type="SUPFAM" id="SSF48452">
    <property type="entry name" value="TPR-like"/>
    <property type="match status" value="1"/>
</dbReference>
<protein>
    <submittedName>
        <fullName evidence="8">OmpA family protein</fullName>
    </submittedName>
</protein>
<dbReference type="InterPro" id="IPR019734">
    <property type="entry name" value="TPR_rpt"/>
</dbReference>
<dbReference type="PANTHER" id="PTHR30329">
    <property type="entry name" value="STATOR ELEMENT OF FLAGELLAR MOTOR COMPLEX"/>
    <property type="match status" value="1"/>
</dbReference>
<evidence type="ECO:0000256" key="4">
    <source>
        <dbReference type="PROSITE-ProRule" id="PRU00339"/>
    </source>
</evidence>
<sequence length="841" mass="95039">MLIKKAIIFFCVFYQAVAFSQNVSKQIKKAENSSKNYSYVNTIEIYEGILRKTKGVSEEELQRVKLNLAEAYFFVKDYNNAEKYYNEVLKSSPALKGEDLKAYKRYAQVLSGNGKHGESAQVWKKFTELQEQDKRGIEFSKLYANLEPLTRNSNSYRIEYVGINTASPDFSPAFYKDGLVFVSSRNKNNAVKRVFKWDNSTFLDLYYLEDLKILGKEESNASIGSGGQNSGATKPKTAPDKLGSDYYTPPTPNDANTIGHTGSELINGSKNYEEQSIIDVKKFSKNLNSKYHEGPCTFFHSGERILFTRNAIGGGGIFGQKKEGVTRLKIYSAIKTGKDWSEIKELPFNSDEFSCGHPTMSFNDDILFFVSDMPGGYGGTDIYASRLVNGEWQKPVNLGGTINTIGNEMFPFIDEGNGLYFSSDGHPGLGELDMFYCKVDVKTLASIGKIRNLGAPLNSNNDDFGIITDPNRNLGYFSSNRKRGGADDDIYKFTRIGAAYGCRDLIVSVNDADSRMPIEKVKFEYKLVSGKGPVENVTTNAAGTVKLCLEADQSFKFKFESDGYIFQEEEFSNIDASDFEPSRIEIYLKKEVVVPKEEPEEESKPKKQRVLVQKRTTTDNTSNVFRGVITGGENNEPMSAVKVKFINKCTGEVQEMYTKKDGSYEFRRDLNCDYELVATKDDFGTSSEIIEKAVKRTLFGKKTKPTFSLNLFDTKLYKVGDVIKLESIYYSSDQYKLRDYSKRDLDKLIATMKRYPNMIIEISSHTDTRGNAWDNLRLSQKRAQEVEKYILSKGISKQRIKAIGKGETEPLNECSDGVQCTEAEHQRNRRTEFKILTIEKN</sequence>
<dbReference type="SUPFAM" id="SSF82171">
    <property type="entry name" value="DPP6 N-terminal domain-like"/>
    <property type="match status" value="1"/>
</dbReference>
<dbReference type="PRINTS" id="PR01021">
    <property type="entry name" value="OMPADOMAIN"/>
</dbReference>
<feature type="repeat" description="TPR" evidence="4">
    <location>
        <begin position="62"/>
        <end position="95"/>
    </location>
</feature>
<comment type="caution">
    <text evidence="8">The sequence shown here is derived from an EMBL/GenBank/DDBJ whole genome shotgun (WGS) entry which is preliminary data.</text>
</comment>
<keyword evidence="9" id="KW-1185">Reference proteome</keyword>
<dbReference type="PROSITE" id="PS51123">
    <property type="entry name" value="OMPA_2"/>
    <property type="match status" value="1"/>
</dbReference>
<dbReference type="Pfam" id="PF00691">
    <property type="entry name" value="OmpA"/>
    <property type="match status" value="1"/>
</dbReference>
<dbReference type="SUPFAM" id="SSF103088">
    <property type="entry name" value="OmpA-like"/>
    <property type="match status" value="1"/>
</dbReference>
<dbReference type="InterPro" id="IPR011990">
    <property type="entry name" value="TPR-like_helical_dom_sf"/>
</dbReference>
<evidence type="ECO:0000259" key="7">
    <source>
        <dbReference type="PROSITE" id="PS51123"/>
    </source>
</evidence>
<dbReference type="Pfam" id="PF07676">
    <property type="entry name" value="PD40"/>
    <property type="match status" value="1"/>
</dbReference>
<keyword evidence="4" id="KW-0802">TPR repeat</keyword>
<accession>A0ABV7Z1B3</accession>
<reference evidence="9" key="1">
    <citation type="journal article" date="2019" name="Int. J. Syst. Evol. Microbiol.">
        <title>The Global Catalogue of Microorganisms (GCM) 10K type strain sequencing project: providing services to taxonomists for standard genome sequencing and annotation.</title>
        <authorList>
            <consortium name="The Broad Institute Genomics Platform"/>
            <consortium name="The Broad Institute Genome Sequencing Center for Infectious Disease"/>
            <person name="Wu L."/>
            <person name="Ma J."/>
        </authorList>
    </citation>
    <scope>NUCLEOTIDE SEQUENCE [LARGE SCALE GENOMIC DNA]</scope>
    <source>
        <strain evidence="9">CECT 7956</strain>
    </source>
</reference>
<keyword evidence="3" id="KW-0998">Cell outer membrane</keyword>
<dbReference type="Gene3D" id="3.30.1330.60">
    <property type="entry name" value="OmpA-like domain"/>
    <property type="match status" value="1"/>
</dbReference>
<name>A0ABV7Z1B3_9BACT</name>